<evidence type="ECO:0000313" key="6">
    <source>
        <dbReference type="Proteomes" id="UP000007151"/>
    </source>
</evidence>
<dbReference type="SMART" id="SM00647">
    <property type="entry name" value="IBR"/>
    <property type="match status" value="1"/>
</dbReference>
<accession>A0A212FIW3</accession>
<organism evidence="5 6">
    <name type="scientific">Danaus plexippus plexippus</name>
    <dbReference type="NCBI Taxonomy" id="278856"/>
    <lineage>
        <taxon>Eukaryota</taxon>
        <taxon>Metazoa</taxon>
        <taxon>Ecdysozoa</taxon>
        <taxon>Arthropoda</taxon>
        <taxon>Hexapoda</taxon>
        <taxon>Insecta</taxon>
        <taxon>Pterygota</taxon>
        <taxon>Neoptera</taxon>
        <taxon>Endopterygota</taxon>
        <taxon>Lepidoptera</taxon>
        <taxon>Glossata</taxon>
        <taxon>Ditrysia</taxon>
        <taxon>Papilionoidea</taxon>
        <taxon>Nymphalidae</taxon>
        <taxon>Danainae</taxon>
        <taxon>Danaini</taxon>
        <taxon>Danaina</taxon>
        <taxon>Danaus</taxon>
        <taxon>Danaus</taxon>
    </lineage>
</organism>
<name>A0A212FIW3_DANPL</name>
<keyword evidence="1" id="KW-0479">Metal-binding</keyword>
<evidence type="ECO:0000256" key="3">
    <source>
        <dbReference type="ARBA" id="ARBA00022786"/>
    </source>
</evidence>
<dbReference type="GO" id="GO:0045835">
    <property type="term" value="P:negative regulation of meiotic nuclear division"/>
    <property type="evidence" value="ECO:0007669"/>
    <property type="project" value="InterPro"/>
</dbReference>
<dbReference type="Proteomes" id="UP000007151">
    <property type="component" value="Unassembled WGS sequence"/>
</dbReference>
<dbReference type="Gene3D" id="2.20.25.20">
    <property type="match status" value="1"/>
</dbReference>
<protein>
    <submittedName>
        <fullName evidence="5">F-box only protein 43</fullName>
    </submittedName>
</protein>
<dbReference type="EMBL" id="AGBW02008321">
    <property type="protein sequence ID" value="OWR53683.1"/>
    <property type="molecule type" value="Genomic_DNA"/>
</dbReference>
<dbReference type="InterPro" id="IPR047147">
    <property type="entry name" value="FBX5_43"/>
</dbReference>
<proteinExistence type="predicted"/>
<dbReference type="OrthoDB" id="9984940at2759"/>
<sequence length="441" mass="50565">MKKKNLIVSDYEKEIHSHLVNPVSPGLFFKMTKLDEDSGYQTSYTPNSFEDSEIFEENLNPTISNDNILFTGQFIKLSSQVTNNRSTLLTPNKNGRETPQKRRGTKRLFPGASEVTDLGYVSTQTPTSLLSGGLHRLKVNDSNRIHSSYSPSNFVNRDDNILNDNLLKSFPTTPIKKSCRSNCKINNHLHQNGLVRHPASEIHSIYCEQRALQPVLKTHPKNCAWIKKYPYEKHQKLDIIKLLYNDGNYFPVLKKIFGYLSCEDLYQVTLVSSVWQKAWVDVNYKHFKDPEYKKYIRSLRENQENNIEIGKEVIHKTSINHGSKNPIICEVSPPRTPRSIRFEVFTKAAAMDSRNQLCCIRCQYPAKITENNSGEKLVECTSSTCGYQFCGLCKYGPHPGKSCNTYYDLEKPSPPKRKKSTFTIGSKKSKKNLRRLVNNFC</sequence>
<reference evidence="5 6" key="1">
    <citation type="journal article" date="2011" name="Cell">
        <title>The monarch butterfly genome yields insights into long-distance migration.</title>
        <authorList>
            <person name="Zhan S."/>
            <person name="Merlin C."/>
            <person name="Boore J.L."/>
            <person name="Reppert S.M."/>
        </authorList>
    </citation>
    <scope>NUCLEOTIDE SEQUENCE [LARGE SCALE GENOMIC DNA]</scope>
    <source>
        <strain evidence="5">F-2</strain>
    </source>
</reference>
<dbReference type="CDD" id="cd20348">
    <property type="entry name" value="BRcat_RBR_EMI"/>
    <property type="match status" value="1"/>
</dbReference>
<dbReference type="GO" id="GO:0008270">
    <property type="term" value="F:zinc ion binding"/>
    <property type="evidence" value="ECO:0007669"/>
    <property type="project" value="UniProtKB-KW"/>
</dbReference>
<gene>
    <name evidence="5" type="ORF">KGM_203684</name>
</gene>
<dbReference type="InterPro" id="IPR002867">
    <property type="entry name" value="IBR_dom"/>
</dbReference>
<keyword evidence="6" id="KW-1185">Reference proteome</keyword>
<dbReference type="eggNOG" id="ENOG502T793">
    <property type="taxonomic scope" value="Eukaryota"/>
</dbReference>
<dbReference type="STRING" id="278856.A0A212FIW3"/>
<evidence type="ECO:0000256" key="4">
    <source>
        <dbReference type="ARBA" id="ARBA00022833"/>
    </source>
</evidence>
<dbReference type="KEGG" id="dpl:KGM_203684"/>
<dbReference type="AlphaFoldDB" id="A0A212FIW3"/>
<dbReference type="PANTHER" id="PTHR15493:SF9">
    <property type="entry name" value="GH14043P"/>
    <property type="match status" value="1"/>
</dbReference>
<dbReference type="InterPro" id="IPR036047">
    <property type="entry name" value="F-box-like_dom_sf"/>
</dbReference>
<dbReference type="SUPFAM" id="SSF57850">
    <property type="entry name" value="RING/U-box"/>
    <property type="match status" value="1"/>
</dbReference>
<dbReference type="SUPFAM" id="SSF81383">
    <property type="entry name" value="F-box domain"/>
    <property type="match status" value="1"/>
</dbReference>
<dbReference type="GO" id="GO:0007088">
    <property type="term" value="P:regulation of mitotic nuclear division"/>
    <property type="evidence" value="ECO:0007669"/>
    <property type="project" value="InterPro"/>
</dbReference>
<dbReference type="GO" id="GO:0005634">
    <property type="term" value="C:nucleus"/>
    <property type="evidence" value="ECO:0007669"/>
    <property type="project" value="TreeGrafter"/>
</dbReference>
<evidence type="ECO:0000313" key="5">
    <source>
        <dbReference type="EMBL" id="OWR53683.1"/>
    </source>
</evidence>
<keyword evidence="4" id="KW-0862">Zinc</keyword>
<evidence type="ECO:0000256" key="1">
    <source>
        <dbReference type="ARBA" id="ARBA00022723"/>
    </source>
</evidence>
<dbReference type="CDD" id="cd22086">
    <property type="entry name" value="F-box_EMI"/>
    <property type="match status" value="1"/>
</dbReference>
<dbReference type="PANTHER" id="PTHR15493">
    <property type="entry name" value="F-BOX ONLY PROTEIN 5 AND 43"/>
    <property type="match status" value="1"/>
</dbReference>
<keyword evidence="2" id="KW-0863">Zinc-finger</keyword>
<keyword evidence="3" id="KW-0833">Ubl conjugation pathway</keyword>
<dbReference type="Pfam" id="PF01485">
    <property type="entry name" value="IBR"/>
    <property type="match status" value="1"/>
</dbReference>
<comment type="caution">
    <text evidence="5">The sequence shown here is derived from an EMBL/GenBank/DDBJ whole genome shotgun (WGS) entry which is preliminary data.</text>
</comment>
<evidence type="ECO:0000256" key="2">
    <source>
        <dbReference type="ARBA" id="ARBA00022771"/>
    </source>
</evidence>